<dbReference type="OrthoDB" id="6769171at2759"/>
<dbReference type="EMBL" id="QDEB01023311">
    <property type="protein sequence ID" value="RZC40766.1"/>
    <property type="molecule type" value="Genomic_DNA"/>
</dbReference>
<keyword evidence="2" id="KW-1185">Reference proteome</keyword>
<sequence length="54" mass="5970">MKKEAAKGTYVIPVTSYKQRVMEATGISEKIYRQICKEMGLIEAGVINSFSSPS</sequence>
<proteinExistence type="predicted"/>
<evidence type="ECO:0000313" key="2">
    <source>
        <dbReference type="Proteomes" id="UP000292052"/>
    </source>
</evidence>
<dbReference type="Proteomes" id="UP000292052">
    <property type="component" value="Unassembled WGS sequence"/>
</dbReference>
<protein>
    <submittedName>
        <fullName evidence="1">Uncharacterized protein</fullName>
    </submittedName>
</protein>
<accession>A0A482W6Q0</accession>
<organism evidence="1 2">
    <name type="scientific">Asbolus verrucosus</name>
    <name type="common">Desert ironclad beetle</name>
    <dbReference type="NCBI Taxonomy" id="1661398"/>
    <lineage>
        <taxon>Eukaryota</taxon>
        <taxon>Metazoa</taxon>
        <taxon>Ecdysozoa</taxon>
        <taxon>Arthropoda</taxon>
        <taxon>Hexapoda</taxon>
        <taxon>Insecta</taxon>
        <taxon>Pterygota</taxon>
        <taxon>Neoptera</taxon>
        <taxon>Endopterygota</taxon>
        <taxon>Coleoptera</taxon>
        <taxon>Polyphaga</taxon>
        <taxon>Cucujiformia</taxon>
        <taxon>Tenebrionidae</taxon>
        <taxon>Pimeliinae</taxon>
        <taxon>Asbolus</taxon>
    </lineage>
</organism>
<reference evidence="1 2" key="1">
    <citation type="submission" date="2017-03" db="EMBL/GenBank/DDBJ databases">
        <title>Genome of the blue death feigning beetle - Asbolus verrucosus.</title>
        <authorList>
            <person name="Rider S.D."/>
        </authorList>
    </citation>
    <scope>NUCLEOTIDE SEQUENCE [LARGE SCALE GENOMIC DNA]</scope>
    <source>
        <strain evidence="1">Butters</strain>
        <tissue evidence="1">Head and leg muscle</tissue>
    </source>
</reference>
<name>A0A482W6Q0_ASBVE</name>
<comment type="caution">
    <text evidence="1">The sequence shown here is derived from an EMBL/GenBank/DDBJ whole genome shotgun (WGS) entry which is preliminary data.</text>
</comment>
<evidence type="ECO:0000313" key="1">
    <source>
        <dbReference type="EMBL" id="RZC40766.1"/>
    </source>
</evidence>
<gene>
    <name evidence="1" type="ORF">BDFB_004953</name>
</gene>
<dbReference type="AlphaFoldDB" id="A0A482W6Q0"/>